<organism evidence="1 2">
    <name type="scientific">Cuculus canorus</name>
    <name type="common">Common cuckoo</name>
    <dbReference type="NCBI Taxonomy" id="55661"/>
    <lineage>
        <taxon>Eukaryota</taxon>
        <taxon>Metazoa</taxon>
        <taxon>Chordata</taxon>
        <taxon>Craniata</taxon>
        <taxon>Vertebrata</taxon>
        <taxon>Euteleostomi</taxon>
        <taxon>Archelosauria</taxon>
        <taxon>Archosauria</taxon>
        <taxon>Dinosauria</taxon>
        <taxon>Saurischia</taxon>
        <taxon>Theropoda</taxon>
        <taxon>Coelurosauria</taxon>
        <taxon>Aves</taxon>
        <taxon>Neognathae</taxon>
        <taxon>Neoaves</taxon>
        <taxon>Otidimorphae</taxon>
        <taxon>Cuculiformes</taxon>
        <taxon>Cuculidae</taxon>
        <taxon>Cuculus</taxon>
    </lineage>
</organism>
<evidence type="ECO:0000313" key="1">
    <source>
        <dbReference type="EMBL" id="KFO76800.1"/>
    </source>
</evidence>
<sequence>CRGAGAPGVGAVRLRDVEALLDQWARGRTVANVTGRAAVIWVLGRKVAIPPALLRGQQGWWLMVAPIAVASAVSRPPEVPRWLRVPAVVREAGALAVLFSAWEGPFSLFHLIAEFGGWGYNPKVQHHLPVLLLILHAVAG</sequence>
<reference evidence="1 2" key="1">
    <citation type="submission" date="2014-04" db="EMBL/GenBank/DDBJ databases">
        <title>Genome evolution of avian class.</title>
        <authorList>
            <person name="Zhang G."/>
            <person name="Li C."/>
        </authorList>
    </citation>
    <scope>NUCLEOTIDE SEQUENCE [LARGE SCALE GENOMIC DNA]</scope>
    <source>
        <strain evidence="1">BGI_N303</strain>
    </source>
</reference>
<feature type="non-terminal residue" evidence="1">
    <location>
        <position position="140"/>
    </location>
</feature>
<protein>
    <submittedName>
        <fullName evidence="1">Uncharacterized protein</fullName>
    </submittedName>
</protein>
<feature type="non-terminal residue" evidence="1">
    <location>
        <position position="1"/>
    </location>
</feature>
<dbReference type="AlphaFoldDB" id="A0A091G2V7"/>
<accession>A0A091G2V7</accession>
<gene>
    <name evidence="1" type="ORF">N303_04973</name>
</gene>
<dbReference type="EMBL" id="KL447756">
    <property type="protein sequence ID" value="KFO76800.1"/>
    <property type="molecule type" value="Genomic_DNA"/>
</dbReference>
<name>A0A091G2V7_CUCCA</name>
<proteinExistence type="predicted"/>
<dbReference type="Proteomes" id="UP000053760">
    <property type="component" value="Unassembled WGS sequence"/>
</dbReference>
<keyword evidence="2" id="KW-1185">Reference proteome</keyword>
<evidence type="ECO:0000313" key="2">
    <source>
        <dbReference type="Proteomes" id="UP000053760"/>
    </source>
</evidence>